<organism evidence="1 2">
    <name type="scientific">Smallanthus sonchifolius</name>
    <dbReference type="NCBI Taxonomy" id="185202"/>
    <lineage>
        <taxon>Eukaryota</taxon>
        <taxon>Viridiplantae</taxon>
        <taxon>Streptophyta</taxon>
        <taxon>Embryophyta</taxon>
        <taxon>Tracheophyta</taxon>
        <taxon>Spermatophyta</taxon>
        <taxon>Magnoliopsida</taxon>
        <taxon>eudicotyledons</taxon>
        <taxon>Gunneridae</taxon>
        <taxon>Pentapetalae</taxon>
        <taxon>asterids</taxon>
        <taxon>campanulids</taxon>
        <taxon>Asterales</taxon>
        <taxon>Asteraceae</taxon>
        <taxon>Asteroideae</taxon>
        <taxon>Heliantheae alliance</taxon>
        <taxon>Millerieae</taxon>
        <taxon>Smallanthus</taxon>
    </lineage>
</organism>
<proteinExistence type="predicted"/>
<comment type="caution">
    <text evidence="1">The sequence shown here is derived from an EMBL/GenBank/DDBJ whole genome shotgun (WGS) entry which is preliminary data.</text>
</comment>
<keyword evidence="2" id="KW-1185">Reference proteome</keyword>
<sequence length="140" mass="15706">MLRALDFKKIRERDILKETREGDKEENDDKKEEKVEDDEDRGNDDDECHGDMGLGSYSNTYSDEHDGEDDGVVVERSTHQVPKTTLRQLKGHVLNDLDTEDKVGGSVSASSPIQGSNDEQTQPTETSSSKVDKTWGFKTT</sequence>
<reference evidence="2" key="1">
    <citation type="journal article" date="2022" name="Mol. Ecol. Resour.">
        <title>The genomes of chicory, endive, great burdock and yacon provide insights into Asteraceae palaeo-polyploidization history and plant inulin production.</title>
        <authorList>
            <person name="Fan W."/>
            <person name="Wang S."/>
            <person name="Wang H."/>
            <person name="Wang A."/>
            <person name="Jiang F."/>
            <person name="Liu H."/>
            <person name="Zhao H."/>
            <person name="Xu D."/>
            <person name="Zhang Y."/>
        </authorList>
    </citation>
    <scope>NUCLEOTIDE SEQUENCE [LARGE SCALE GENOMIC DNA]</scope>
    <source>
        <strain evidence="2">cv. Yunnan</strain>
    </source>
</reference>
<evidence type="ECO:0000313" key="1">
    <source>
        <dbReference type="EMBL" id="KAI3686815.1"/>
    </source>
</evidence>
<dbReference type="Proteomes" id="UP001056120">
    <property type="component" value="Linkage Group LG27"/>
</dbReference>
<dbReference type="EMBL" id="CM042044">
    <property type="protein sequence ID" value="KAI3686815.1"/>
    <property type="molecule type" value="Genomic_DNA"/>
</dbReference>
<accession>A0ACB8YS31</accession>
<reference evidence="1 2" key="2">
    <citation type="journal article" date="2022" name="Mol. Ecol. Resour.">
        <title>The genomes of chicory, endive, great burdock and yacon provide insights into Asteraceae paleo-polyploidization history and plant inulin production.</title>
        <authorList>
            <person name="Fan W."/>
            <person name="Wang S."/>
            <person name="Wang H."/>
            <person name="Wang A."/>
            <person name="Jiang F."/>
            <person name="Liu H."/>
            <person name="Zhao H."/>
            <person name="Xu D."/>
            <person name="Zhang Y."/>
        </authorList>
    </citation>
    <scope>NUCLEOTIDE SEQUENCE [LARGE SCALE GENOMIC DNA]</scope>
    <source>
        <strain evidence="2">cv. Yunnan</strain>
        <tissue evidence="1">Leaves</tissue>
    </source>
</reference>
<evidence type="ECO:0000313" key="2">
    <source>
        <dbReference type="Proteomes" id="UP001056120"/>
    </source>
</evidence>
<gene>
    <name evidence="1" type="ORF">L1987_80504</name>
</gene>
<name>A0ACB8YS31_9ASTR</name>
<protein>
    <submittedName>
        <fullName evidence="1">Uncharacterized protein</fullName>
    </submittedName>
</protein>